<feature type="chain" id="PRO_5026091207" evidence="1">
    <location>
        <begin position="20"/>
        <end position="89"/>
    </location>
</feature>
<dbReference type="EMBL" id="GIKN01002856">
    <property type="protein sequence ID" value="NIE45129.1"/>
    <property type="molecule type" value="Transcribed_RNA"/>
</dbReference>
<evidence type="ECO:0000313" key="2">
    <source>
        <dbReference type="EMBL" id="NIE45129.1"/>
    </source>
</evidence>
<protein>
    <submittedName>
        <fullName evidence="2">Putative secreted protein</fullName>
    </submittedName>
</protein>
<proteinExistence type="predicted"/>
<evidence type="ECO:0000256" key="1">
    <source>
        <dbReference type="SAM" id="SignalP"/>
    </source>
</evidence>
<name>A0A6G5A2X2_RHIMP</name>
<reference evidence="2" key="1">
    <citation type="submission" date="2020-03" db="EMBL/GenBank/DDBJ databases">
        <title>A transcriptome and proteome of the tick Rhipicephalus microplus shaped by the genetic composition of its hosts and developmental stage.</title>
        <authorList>
            <person name="Garcia G.R."/>
            <person name="Ribeiro J.M.C."/>
            <person name="Maruyama S.R."/>
            <person name="Gardinasse L.G."/>
            <person name="Nelson K."/>
            <person name="Ferreira B.R."/>
            <person name="Andrade T.G."/>
            <person name="Santos I.K.F.M."/>
        </authorList>
    </citation>
    <scope>NUCLEOTIDE SEQUENCE</scope>
    <source>
        <strain evidence="2">NSGR</strain>
        <tissue evidence="2">Salivary glands</tissue>
    </source>
</reference>
<feature type="signal peptide" evidence="1">
    <location>
        <begin position="1"/>
        <end position="19"/>
    </location>
</feature>
<accession>A0A6G5A2X2</accession>
<sequence>MIWLNLFLVISLLSHYTFQFVLYCIKVNVTLHRICVFEEVVSFTNLQSWARNWVKWNEPAKISLEHSYSTWHISYTLRWLNISISTFQF</sequence>
<keyword evidence="1" id="KW-0732">Signal</keyword>
<dbReference type="AlphaFoldDB" id="A0A6G5A2X2"/>
<organism evidence="2">
    <name type="scientific">Rhipicephalus microplus</name>
    <name type="common">Cattle tick</name>
    <name type="synonym">Boophilus microplus</name>
    <dbReference type="NCBI Taxonomy" id="6941"/>
    <lineage>
        <taxon>Eukaryota</taxon>
        <taxon>Metazoa</taxon>
        <taxon>Ecdysozoa</taxon>
        <taxon>Arthropoda</taxon>
        <taxon>Chelicerata</taxon>
        <taxon>Arachnida</taxon>
        <taxon>Acari</taxon>
        <taxon>Parasitiformes</taxon>
        <taxon>Ixodida</taxon>
        <taxon>Ixodoidea</taxon>
        <taxon>Ixodidae</taxon>
        <taxon>Rhipicephalinae</taxon>
        <taxon>Rhipicephalus</taxon>
        <taxon>Boophilus</taxon>
    </lineage>
</organism>